<reference evidence="6" key="1">
    <citation type="journal article" date="2024" name="IScience">
        <title>Strigolactones Initiate the Formation of Haustorium-like Structures in Castilleja.</title>
        <authorList>
            <person name="Buerger M."/>
            <person name="Peterson D."/>
            <person name="Chory J."/>
        </authorList>
    </citation>
    <scope>NUCLEOTIDE SEQUENCE [LARGE SCALE GENOMIC DNA]</scope>
</reference>
<evidence type="ECO:0000313" key="5">
    <source>
        <dbReference type="EMBL" id="KAL3634246.1"/>
    </source>
</evidence>
<dbReference type="Pfam" id="PF05911">
    <property type="entry name" value="FPP"/>
    <property type="match status" value="2"/>
</dbReference>
<evidence type="ECO:0000256" key="1">
    <source>
        <dbReference type="ARBA" id="ARBA00005921"/>
    </source>
</evidence>
<evidence type="ECO:0000256" key="4">
    <source>
        <dbReference type="SAM" id="MobiDB-lite"/>
    </source>
</evidence>
<protein>
    <recommendedName>
        <fullName evidence="7">Filament-like plant protein</fullName>
    </recommendedName>
</protein>
<feature type="coiled-coil region" evidence="3">
    <location>
        <begin position="137"/>
        <end position="253"/>
    </location>
</feature>
<feature type="coiled-coil region" evidence="3">
    <location>
        <begin position="53"/>
        <end position="94"/>
    </location>
</feature>
<evidence type="ECO:0000313" key="6">
    <source>
        <dbReference type="Proteomes" id="UP001632038"/>
    </source>
</evidence>
<evidence type="ECO:0000256" key="3">
    <source>
        <dbReference type="SAM" id="Coils"/>
    </source>
</evidence>
<dbReference type="PANTHER" id="PTHR31580">
    <property type="entry name" value="FILAMENT-LIKE PLANT PROTEIN 4"/>
    <property type="match status" value="1"/>
</dbReference>
<evidence type="ECO:0000256" key="2">
    <source>
        <dbReference type="ARBA" id="ARBA00023054"/>
    </source>
</evidence>
<name>A0ABD3CY49_9LAMI</name>
<dbReference type="AlphaFoldDB" id="A0ABD3CY49"/>
<evidence type="ECO:0008006" key="7">
    <source>
        <dbReference type="Google" id="ProtNLM"/>
    </source>
</evidence>
<comment type="caution">
    <text evidence="5">The sequence shown here is derived from an EMBL/GenBank/DDBJ whole genome shotgun (WGS) entry which is preliminary data.</text>
</comment>
<dbReference type="PANTHER" id="PTHR31580:SF4">
    <property type="entry name" value="FILAMENT-LIKE PLANT PROTEIN 6"/>
    <property type="match status" value="1"/>
</dbReference>
<organism evidence="5 6">
    <name type="scientific">Castilleja foliolosa</name>
    <dbReference type="NCBI Taxonomy" id="1961234"/>
    <lineage>
        <taxon>Eukaryota</taxon>
        <taxon>Viridiplantae</taxon>
        <taxon>Streptophyta</taxon>
        <taxon>Embryophyta</taxon>
        <taxon>Tracheophyta</taxon>
        <taxon>Spermatophyta</taxon>
        <taxon>Magnoliopsida</taxon>
        <taxon>eudicotyledons</taxon>
        <taxon>Gunneridae</taxon>
        <taxon>Pentapetalae</taxon>
        <taxon>asterids</taxon>
        <taxon>lamiids</taxon>
        <taxon>Lamiales</taxon>
        <taxon>Orobanchaceae</taxon>
        <taxon>Pedicularideae</taxon>
        <taxon>Castillejinae</taxon>
        <taxon>Castilleja</taxon>
    </lineage>
</organism>
<gene>
    <name evidence="5" type="ORF">CASFOL_021300</name>
</gene>
<dbReference type="Proteomes" id="UP001632038">
    <property type="component" value="Unassembled WGS sequence"/>
</dbReference>
<feature type="coiled-coil region" evidence="3">
    <location>
        <begin position="600"/>
        <end position="697"/>
    </location>
</feature>
<feature type="region of interest" description="Disordered" evidence="4">
    <location>
        <begin position="791"/>
        <end position="857"/>
    </location>
</feature>
<dbReference type="InterPro" id="IPR008587">
    <property type="entry name" value="FPP_plant"/>
</dbReference>
<proteinExistence type="inferred from homology"/>
<comment type="similarity">
    <text evidence="1">Belongs to the FPP family.</text>
</comment>
<dbReference type="EMBL" id="JAVIJP010000028">
    <property type="protein sequence ID" value="KAL3634246.1"/>
    <property type="molecule type" value="Genomic_DNA"/>
</dbReference>
<keyword evidence="2 3" id="KW-0175">Coiled coil</keyword>
<sequence length="857" mass="95531">MDKKSWPWKKKSFERANAYASDINANQVDKGIQDNNNEKTKHVKISIESYKHLTGLGDQVKSYEEQMQTLEDEVNELNEKLSEAHSEITDKDNMVKQHSKVAEEAISGWEKAETEAATLKNQVESVTLLKLTAEDKASQLDGALKECMRQIRNLKDEHDKKMHELVLNKTKLFDKMKLKLESQISNLEQELMKSASDNAALSRSLQDRSNMLIKLREEKSQAEAEVEYLKCSIESFEKDVNSLKYELHVARKEVEIRVEEKNMSVRSLEVANKQHLEGVKKIAKLEGECQRLRGLVRKKLPGPGAMAQLKLEVENLGRDKSHLRRSLDSSLKCQRENELLMEQLLAMDEQTVILKDALENRNSELQASRSMCADMASKLQSLEAQVQASDDTVSCVGSARSGATVSIPENSYVQKKNNLDSPQKNENGNQTGLMDDFLEMEKLAHGSNGEILSLEILDKTGNTRLEIAISSIYDFVMVLGKEANAVPGTSDDDGFIEMLDVFSAKYSDAINSKLNLVDFILDVSRVLSKATSMNFSVMGFKCSEERISTSSDCIDKVALPVNNCSDFSDSASDTDIPSDGNVVPTSELTANSRICSLEEFEQLKTDKNNLEADLARSTEKLLETEQLLANVKSQLTLVHKSNSLAETQLKCMAESYKALETRAEELQTEVNLLQGKIENLDNELQEERQSHQEAFTRCNDLPEKLQSCAAADDEETSQEKELASAAETLVECQETIFLLDKQLKALRPQTNISGSPKTLEEICGVNYFDDPSEMDIADSHRAGLEITLDHLLNGPPSPSGSESDKTITPQVASSKLRKHRAIKSGSSSASSTFAPEKQNRGFSRFFSSKGKNVHSVA</sequence>
<keyword evidence="6" id="KW-1185">Reference proteome</keyword>
<accession>A0ABD3CY49</accession>